<gene>
    <name evidence="2" type="ORF">O3303_07720</name>
</gene>
<dbReference type="GO" id="GO:0016787">
    <property type="term" value="F:hydrolase activity"/>
    <property type="evidence" value="ECO:0007669"/>
    <property type="project" value="UniProtKB-KW"/>
</dbReference>
<accession>A0ABY7LSR4</accession>
<dbReference type="RefSeq" id="WP_269561485.1">
    <property type="nucleotide sequence ID" value="NZ_CP114767.1"/>
</dbReference>
<dbReference type="Proteomes" id="UP001211005">
    <property type="component" value="Chromosome"/>
</dbReference>
<dbReference type="Pfam" id="PF00561">
    <property type="entry name" value="Abhydrolase_1"/>
    <property type="match status" value="1"/>
</dbReference>
<dbReference type="Gene3D" id="3.40.50.1820">
    <property type="entry name" value="alpha/beta hydrolase"/>
    <property type="match status" value="1"/>
</dbReference>
<reference evidence="2 3" key="1">
    <citation type="submission" date="2022-12" db="EMBL/GenBank/DDBJ databases">
        <title>Hymenobacter canadensis sp. nov. isolated from lake water of the Cambridge Bay, Canada.</title>
        <authorList>
            <person name="Kim W.H."/>
            <person name="Lee Y.M."/>
        </authorList>
    </citation>
    <scope>NUCLEOTIDE SEQUENCE [LARGE SCALE GENOMIC DNA]</scope>
    <source>
        <strain evidence="2 3">PAMC 29467</strain>
    </source>
</reference>
<dbReference type="InterPro" id="IPR029058">
    <property type="entry name" value="AB_hydrolase_fold"/>
</dbReference>
<name>A0ABY7LSR4_9BACT</name>
<protein>
    <submittedName>
        <fullName evidence="2">Alpha/beta fold hydrolase</fullName>
    </submittedName>
</protein>
<organism evidence="2 3">
    <name type="scientific">Hymenobacter canadensis</name>
    <dbReference type="NCBI Taxonomy" id="2999067"/>
    <lineage>
        <taxon>Bacteria</taxon>
        <taxon>Pseudomonadati</taxon>
        <taxon>Bacteroidota</taxon>
        <taxon>Cytophagia</taxon>
        <taxon>Cytophagales</taxon>
        <taxon>Hymenobacteraceae</taxon>
        <taxon>Hymenobacter</taxon>
    </lineage>
</organism>
<keyword evidence="3" id="KW-1185">Reference proteome</keyword>
<dbReference type="PANTHER" id="PTHR43798:SF33">
    <property type="entry name" value="HYDROLASE, PUTATIVE (AFU_ORTHOLOGUE AFUA_2G14860)-RELATED"/>
    <property type="match status" value="1"/>
</dbReference>
<evidence type="ECO:0000313" key="3">
    <source>
        <dbReference type="Proteomes" id="UP001211005"/>
    </source>
</evidence>
<dbReference type="InterPro" id="IPR050266">
    <property type="entry name" value="AB_hydrolase_sf"/>
</dbReference>
<dbReference type="EMBL" id="CP114767">
    <property type="protein sequence ID" value="WBA43445.1"/>
    <property type="molecule type" value="Genomic_DNA"/>
</dbReference>
<dbReference type="SUPFAM" id="SSF53474">
    <property type="entry name" value="alpha/beta-Hydrolases"/>
    <property type="match status" value="1"/>
</dbReference>
<evidence type="ECO:0000313" key="2">
    <source>
        <dbReference type="EMBL" id="WBA43445.1"/>
    </source>
</evidence>
<sequence length="240" mass="26325">MQAPLKHPVLLLHGALASEKQLRPLARELAAHYTVRTFSFAGHGGQPLEESTFTMRHFSAQVTRFLDAQGWESAHVFGYSMGGYAALAAAVAAPHRFRSITTLGTKLDWSPATAALETRFLDVEKMRAKIPQFAAQLEQQHAPTPLPALLAATAGLMRGLGDVPLLTPQNLSALEVPVQVLVGELDKTAGVDASRHFADFMPRATFEIIFNTPHPLDKVNPDLLTSRIARFVEQTEDQRR</sequence>
<evidence type="ECO:0000259" key="1">
    <source>
        <dbReference type="Pfam" id="PF00561"/>
    </source>
</evidence>
<dbReference type="PANTHER" id="PTHR43798">
    <property type="entry name" value="MONOACYLGLYCEROL LIPASE"/>
    <property type="match status" value="1"/>
</dbReference>
<keyword evidence="2" id="KW-0378">Hydrolase</keyword>
<feature type="domain" description="AB hydrolase-1" evidence="1">
    <location>
        <begin position="8"/>
        <end position="124"/>
    </location>
</feature>
<dbReference type="InterPro" id="IPR000073">
    <property type="entry name" value="AB_hydrolase_1"/>
</dbReference>
<proteinExistence type="predicted"/>